<dbReference type="PROSITE" id="PS51257">
    <property type="entry name" value="PROKAR_LIPOPROTEIN"/>
    <property type="match status" value="1"/>
</dbReference>
<dbReference type="RefSeq" id="WP_118403383.1">
    <property type="nucleotide sequence ID" value="NZ_JADNFX010000030.1"/>
</dbReference>
<sequence length="865" mass="94615">MRLINRLSVMATVVSTIFLASCAGDVYDPSKEPQAPPAENPFGEGFAAPDGFGWTMITPVKLNIEVKDDFNGQYKYLIEVFTTNPLHDKNATPIAAGVTNGNTSYITEINVPTAIEKLYIRQTDPKQRKEVYARTVPENGGSMNFKLYYTGVDTRATGNTGSAFEAAKRAGFIEPSHKDSEDIKPLYDETKIIPEVPAVSDGYVQYNPGALNAGAKFIIGTEYTDDVPFKDNIRVHESSGRATVFVQGVWDLSASGKKLASRLDIYVMNGGKIIGSKDITIDAQNTLTIQSGGSVESQGGIFYLGCPAKIYGSINATNVKVNIGTPEIYIGENGSIKATETGYFNSAQVFNYGVLSAGKLEFIKTTVLNKSYIENCEDILINNSQIFNYGDVKFNGTLATNNNTGTASFINHYQATLAGSTWNNGASVYNDGLVQLTDFYNTAVGEIYNSCAFIIRNEFTFVNLILDNGSITSDWSQTANEWLPVPTITCNQKVDVKMRNSSIIKADNFILGNAPNNIVGEQGEISMIKIRQLTLKNNGKTSISGNLVFEREDTNEYRQLDVTCATTGYDESKHSIESCSGIINGGNEGGDPSDPEFPIIVEDATNYTFAFEDNWPTYGDFDLNDIVATIDKVTFAQHEDGSVGTYTLNGTLQAVGASKKLGLGIQFLGFAASNVVELKGIVEGVTSNSTPLGFEANQSNPVIIICNDAHRFIGNSENDRNYVNTLANNSNNKNGAKFEISIEFRKGAVQPKDLNINQLDVFVISKEADTKTKRIEIHVAGHAPTDLGNTKLFGQGNDQSSVEEKRYYLSSENLAWGVVIPTDFAWPLEYKNIKDVYTDFVSWVTTGGKENKDWYNNHNGQVFKK</sequence>
<dbReference type="AlphaFoldDB" id="A0A412IC52"/>
<protein>
    <submittedName>
        <fullName evidence="3">LruC domain-containing protein</fullName>
    </submittedName>
</protein>
<dbReference type="EMBL" id="QRVJ01000022">
    <property type="protein sequence ID" value="RGS34410.1"/>
    <property type="molecule type" value="Genomic_DNA"/>
</dbReference>
<name>A0A412IC52_9BACE</name>
<dbReference type="Proteomes" id="UP000283341">
    <property type="component" value="Unassembled WGS sequence"/>
</dbReference>
<proteinExistence type="predicted"/>
<feature type="signal peptide" evidence="1">
    <location>
        <begin position="1"/>
        <end position="23"/>
    </location>
</feature>
<gene>
    <name evidence="3" type="ORF">DWX97_19630</name>
</gene>
<evidence type="ECO:0000256" key="1">
    <source>
        <dbReference type="SAM" id="SignalP"/>
    </source>
</evidence>
<keyword evidence="1" id="KW-0732">Signal</keyword>
<dbReference type="InterPro" id="IPR032295">
    <property type="entry name" value="DUF4842"/>
</dbReference>
<dbReference type="NCBIfam" id="TIGR04456">
    <property type="entry name" value="LruC_dom"/>
    <property type="match status" value="1"/>
</dbReference>
<reference evidence="3 4" key="1">
    <citation type="submission" date="2018-08" db="EMBL/GenBank/DDBJ databases">
        <title>A genome reference for cultivated species of the human gut microbiota.</title>
        <authorList>
            <person name="Zou Y."/>
            <person name="Xue W."/>
            <person name="Luo G."/>
        </authorList>
    </citation>
    <scope>NUCLEOTIDE SEQUENCE [LARGE SCALE GENOMIC DNA]</scope>
    <source>
        <strain evidence="3 4">AF22-3AC</strain>
    </source>
</reference>
<feature type="chain" id="PRO_5019487588" evidence="1">
    <location>
        <begin position="24"/>
        <end position="865"/>
    </location>
</feature>
<dbReference type="InterPro" id="IPR031025">
    <property type="entry name" value="LruC_dom"/>
</dbReference>
<feature type="domain" description="DUF4842" evidence="2">
    <location>
        <begin position="643"/>
        <end position="855"/>
    </location>
</feature>
<evidence type="ECO:0000313" key="3">
    <source>
        <dbReference type="EMBL" id="RGS34410.1"/>
    </source>
</evidence>
<dbReference type="Pfam" id="PF16130">
    <property type="entry name" value="DUF4842"/>
    <property type="match status" value="1"/>
</dbReference>
<organism evidence="3 4">
    <name type="scientific">Bacteroides cellulosilyticus</name>
    <dbReference type="NCBI Taxonomy" id="246787"/>
    <lineage>
        <taxon>Bacteria</taxon>
        <taxon>Pseudomonadati</taxon>
        <taxon>Bacteroidota</taxon>
        <taxon>Bacteroidia</taxon>
        <taxon>Bacteroidales</taxon>
        <taxon>Bacteroidaceae</taxon>
        <taxon>Bacteroides</taxon>
    </lineage>
</organism>
<evidence type="ECO:0000259" key="2">
    <source>
        <dbReference type="Pfam" id="PF16130"/>
    </source>
</evidence>
<evidence type="ECO:0000313" key="4">
    <source>
        <dbReference type="Proteomes" id="UP000283341"/>
    </source>
</evidence>
<accession>A0A412IC52</accession>
<comment type="caution">
    <text evidence="3">The sequence shown here is derived from an EMBL/GenBank/DDBJ whole genome shotgun (WGS) entry which is preliminary data.</text>
</comment>